<organism evidence="1 2">
    <name type="scientific">Dreissena polymorpha</name>
    <name type="common">Zebra mussel</name>
    <name type="synonym">Mytilus polymorpha</name>
    <dbReference type="NCBI Taxonomy" id="45954"/>
    <lineage>
        <taxon>Eukaryota</taxon>
        <taxon>Metazoa</taxon>
        <taxon>Spiralia</taxon>
        <taxon>Lophotrochozoa</taxon>
        <taxon>Mollusca</taxon>
        <taxon>Bivalvia</taxon>
        <taxon>Autobranchia</taxon>
        <taxon>Heteroconchia</taxon>
        <taxon>Euheterodonta</taxon>
        <taxon>Imparidentia</taxon>
        <taxon>Neoheterodontei</taxon>
        <taxon>Myida</taxon>
        <taxon>Dreissenoidea</taxon>
        <taxon>Dreissenidae</taxon>
        <taxon>Dreissena</taxon>
    </lineage>
</organism>
<sequence length="67" mass="7587">MLRCLLYSVTAPAGIKFTTMGISFQESSILDVSMEVVIHCSNLLKYMGDFTNDGTIMNRKNCRQQTY</sequence>
<dbReference type="AlphaFoldDB" id="A0A9D4F5G9"/>
<reference evidence="1" key="2">
    <citation type="submission" date="2020-11" db="EMBL/GenBank/DDBJ databases">
        <authorList>
            <person name="McCartney M.A."/>
            <person name="Auch B."/>
            <person name="Kono T."/>
            <person name="Mallez S."/>
            <person name="Becker A."/>
            <person name="Gohl D.M."/>
            <person name="Silverstein K.A.T."/>
            <person name="Koren S."/>
            <person name="Bechman K.B."/>
            <person name="Herman A."/>
            <person name="Abrahante J.E."/>
            <person name="Garbe J."/>
        </authorList>
    </citation>
    <scope>NUCLEOTIDE SEQUENCE</scope>
    <source>
        <strain evidence="1">Duluth1</strain>
        <tissue evidence="1">Whole animal</tissue>
    </source>
</reference>
<gene>
    <name evidence="1" type="ORF">DPMN_168381</name>
</gene>
<keyword evidence="2" id="KW-1185">Reference proteome</keyword>
<dbReference type="EMBL" id="JAIWYP010000008">
    <property type="protein sequence ID" value="KAH3790185.1"/>
    <property type="molecule type" value="Genomic_DNA"/>
</dbReference>
<comment type="caution">
    <text evidence="1">The sequence shown here is derived from an EMBL/GenBank/DDBJ whole genome shotgun (WGS) entry which is preliminary data.</text>
</comment>
<name>A0A9D4F5G9_DREPO</name>
<protein>
    <submittedName>
        <fullName evidence="1">Uncharacterized protein</fullName>
    </submittedName>
</protein>
<reference evidence="1" key="1">
    <citation type="journal article" date="2019" name="bioRxiv">
        <title>The Genome of the Zebra Mussel, Dreissena polymorpha: A Resource for Invasive Species Research.</title>
        <authorList>
            <person name="McCartney M.A."/>
            <person name="Auch B."/>
            <person name="Kono T."/>
            <person name="Mallez S."/>
            <person name="Zhang Y."/>
            <person name="Obille A."/>
            <person name="Becker A."/>
            <person name="Abrahante J.E."/>
            <person name="Garbe J."/>
            <person name="Badalamenti J.P."/>
            <person name="Herman A."/>
            <person name="Mangelson H."/>
            <person name="Liachko I."/>
            <person name="Sullivan S."/>
            <person name="Sone E.D."/>
            <person name="Koren S."/>
            <person name="Silverstein K.A.T."/>
            <person name="Beckman K.B."/>
            <person name="Gohl D.M."/>
        </authorList>
    </citation>
    <scope>NUCLEOTIDE SEQUENCE</scope>
    <source>
        <strain evidence="1">Duluth1</strain>
        <tissue evidence="1">Whole animal</tissue>
    </source>
</reference>
<evidence type="ECO:0000313" key="2">
    <source>
        <dbReference type="Proteomes" id="UP000828390"/>
    </source>
</evidence>
<evidence type="ECO:0000313" key="1">
    <source>
        <dbReference type="EMBL" id="KAH3790185.1"/>
    </source>
</evidence>
<proteinExistence type="predicted"/>
<accession>A0A9D4F5G9</accession>
<dbReference type="Proteomes" id="UP000828390">
    <property type="component" value="Unassembled WGS sequence"/>
</dbReference>